<dbReference type="InterPro" id="IPR050469">
    <property type="entry name" value="Diguanylate_Cyclase"/>
</dbReference>
<keyword evidence="3" id="KW-0597">Phosphoprotein</keyword>
<keyword evidence="7" id="KW-1185">Reference proteome</keyword>
<dbReference type="Pfam" id="PF00990">
    <property type="entry name" value="GGDEF"/>
    <property type="match status" value="1"/>
</dbReference>
<dbReference type="PANTHER" id="PTHR45138">
    <property type="entry name" value="REGULATORY COMPONENTS OF SENSORY TRANSDUCTION SYSTEM"/>
    <property type="match status" value="1"/>
</dbReference>
<dbReference type="InterPro" id="IPR000160">
    <property type="entry name" value="GGDEF_dom"/>
</dbReference>
<evidence type="ECO:0000313" key="7">
    <source>
        <dbReference type="Proteomes" id="UP001595453"/>
    </source>
</evidence>
<keyword evidence="6" id="KW-0808">Transferase</keyword>
<keyword evidence="6" id="KW-0548">Nucleotidyltransferase</keyword>
<feature type="domain" description="Response regulatory" evidence="4">
    <location>
        <begin position="124"/>
        <end position="241"/>
    </location>
</feature>
<evidence type="ECO:0000259" key="5">
    <source>
        <dbReference type="PROSITE" id="PS50887"/>
    </source>
</evidence>
<dbReference type="PROSITE" id="PS50110">
    <property type="entry name" value="RESPONSE_REGULATORY"/>
    <property type="match status" value="2"/>
</dbReference>
<dbReference type="Gene3D" id="3.30.70.270">
    <property type="match status" value="1"/>
</dbReference>
<dbReference type="EC" id="2.7.7.65" evidence="1"/>
<organism evidence="6 7">
    <name type="scientific">Pseudoalteromonas fenneropenaei</name>
    <dbReference type="NCBI Taxonomy" id="1737459"/>
    <lineage>
        <taxon>Bacteria</taxon>
        <taxon>Pseudomonadati</taxon>
        <taxon>Pseudomonadota</taxon>
        <taxon>Gammaproteobacteria</taxon>
        <taxon>Alteromonadales</taxon>
        <taxon>Pseudoalteromonadaceae</taxon>
        <taxon>Pseudoalteromonas</taxon>
    </lineage>
</organism>
<feature type="modified residue" description="4-aspartylphosphate" evidence="3">
    <location>
        <position position="53"/>
    </location>
</feature>
<dbReference type="RefSeq" id="WP_377127721.1">
    <property type="nucleotide sequence ID" value="NZ_JBHRSD010000039.1"/>
</dbReference>
<reference evidence="7" key="1">
    <citation type="journal article" date="2019" name="Int. J. Syst. Evol. Microbiol.">
        <title>The Global Catalogue of Microorganisms (GCM) 10K type strain sequencing project: providing services to taxonomists for standard genome sequencing and annotation.</title>
        <authorList>
            <consortium name="The Broad Institute Genomics Platform"/>
            <consortium name="The Broad Institute Genome Sequencing Center for Infectious Disease"/>
            <person name="Wu L."/>
            <person name="Ma J."/>
        </authorList>
    </citation>
    <scope>NUCLEOTIDE SEQUENCE [LARGE SCALE GENOMIC DNA]</scope>
    <source>
        <strain evidence="7">KCTC 42730</strain>
    </source>
</reference>
<dbReference type="NCBIfam" id="TIGR00254">
    <property type="entry name" value="GGDEF"/>
    <property type="match status" value="1"/>
</dbReference>
<dbReference type="InterPro" id="IPR011006">
    <property type="entry name" value="CheY-like_superfamily"/>
</dbReference>
<feature type="modified residue" description="4-aspartylphosphate" evidence="3">
    <location>
        <position position="174"/>
    </location>
</feature>
<evidence type="ECO:0000256" key="2">
    <source>
        <dbReference type="ARBA" id="ARBA00034247"/>
    </source>
</evidence>
<dbReference type="Proteomes" id="UP001595453">
    <property type="component" value="Unassembled WGS sequence"/>
</dbReference>
<dbReference type="EMBL" id="JBHRSD010000039">
    <property type="protein sequence ID" value="MFC3034439.1"/>
    <property type="molecule type" value="Genomic_DNA"/>
</dbReference>
<dbReference type="SUPFAM" id="SSF55073">
    <property type="entry name" value="Nucleotide cyclase"/>
    <property type="match status" value="1"/>
</dbReference>
<proteinExistence type="predicted"/>
<dbReference type="SMART" id="SM00267">
    <property type="entry name" value="GGDEF"/>
    <property type="match status" value="1"/>
</dbReference>
<dbReference type="CDD" id="cd01949">
    <property type="entry name" value="GGDEF"/>
    <property type="match status" value="1"/>
</dbReference>
<sequence>MANRILIVEDTPTIAKVQKHIAVSMGYEADVATTLAETSRFLAEHRYFCAIVDFVLPDAPQGEAIGVTVKADVPTIVMTGNIDNKTREIVERYPVIDYITKESKQAYHYLRKQLMRLPRNSKRTILVVDDSMQTRHHICDLLMRQKYTVLEAKDGLEALEVLEQHPEISVIIADNIMPRMSGEELCVEVRRKYSDDDIAIIGVSSSDQAYLSARFIKSGANDYIRKPFNNEEFYCRLSQNVDMLENIATIRRQANTDYLTDLPNRRYFFEVARKELRQQESAGKSCHLAMMDIDHFKRINDQYGHDTGDAVLKALAKRLLKHFPNDLVARLGGEEFAIYFTHSSYTQASEMLEQFLTMVDKQSQSFSPDAVHFTLSVGLTQASQVSIDKLLKQADLNLYEAKQTGRNRIVKDA</sequence>
<dbReference type="Pfam" id="PF00072">
    <property type="entry name" value="Response_reg"/>
    <property type="match status" value="2"/>
</dbReference>
<feature type="domain" description="GGDEF" evidence="5">
    <location>
        <begin position="284"/>
        <end position="413"/>
    </location>
</feature>
<evidence type="ECO:0000313" key="6">
    <source>
        <dbReference type="EMBL" id="MFC3034439.1"/>
    </source>
</evidence>
<evidence type="ECO:0000256" key="3">
    <source>
        <dbReference type="PROSITE-ProRule" id="PRU00169"/>
    </source>
</evidence>
<evidence type="ECO:0000259" key="4">
    <source>
        <dbReference type="PROSITE" id="PS50110"/>
    </source>
</evidence>
<gene>
    <name evidence="6" type="ORF">ACFOEE_18180</name>
</gene>
<dbReference type="SUPFAM" id="SSF52172">
    <property type="entry name" value="CheY-like"/>
    <property type="match status" value="2"/>
</dbReference>
<comment type="catalytic activity">
    <reaction evidence="2">
        <text>2 GTP = 3',3'-c-di-GMP + 2 diphosphate</text>
        <dbReference type="Rhea" id="RHEA:24898"/>
        <dbReference type="ChEBI" id="CHEBI:33019"/>
        <dbReference type="ChEBI" id="CHEBI:37565"/>
        <dbReference type="ChEBI" id="CHEBI:58805"/>
        <dbReference type="EC" id="2.7.7.65"/>
    </reaction>
</comment>
<dbReference type="Gene3D" id="3.40.50.2300">
    <property type="match status" value="2"/>
</dbReference>
<dbReference type="SMART" id="SM00448">
    <property type="entry name" value="REC"/>
    <property type="match status" value="2"/>
</dbReference>
<dbReference type="InterPro" id="IPR029787">
    <property type="entry name" value="Nucleotide_cyclase"/>
</dbReference>
<accession>A0ABV7CP21</accession>
<feature type="domain" description="Response regulatory" evidence="4">
    <location>
        <begin position="4"/>
        <end position="116"/>
    </location>
</feature>
<name>A0ABV7CP21_9GAMM</name>
<dbReference type="PROSITE" id="PS50887">
    <property type="entry name" value="GGDEF"/>
    <property type="match status" value="1"/>
</dbReference>
<comment type="caution">
    <text evidence="6">The sequence shown here is derived from an EMBL/GenBank/DDBJ whole genome shotgun (WGS) entry which is preliminary data.</text>
</comment>
<dbReference type="PANTHER" id="PTHR45138:SF9">
    <property type="entry name" value="DIGUANYLATE CYCLASE DGCM-RELATED"/>
    <property type="match status" value="1"/>
</dbReference>
<dbReference type="InterPro" id="IPR043128">
    <property type="entry name" value="Rev_trsase/Diguanyl_cyclase"/>
</dbReference>
<evidence type="ECO:0000256" key="1">
    <source>
        <dbReference type="ARBA" id="ARBA00012528"/>
    </source>
</evidence>
<dbReference type="InterPro" id="IPR001789">
    <property type="entry name" value="Sig_transdc_resp-reg_receiver"/>
</dbReference>
<dbReference type="GO" id="GO:0052621">
    <property type="term" value="F:diguanylate cyclase activity"/>
    <property type="evidence" value="ECO:0007669"/>
    <property type="project" value="UniProtKB-EC"/>
</dbReference>
<protein>
    <recommendedName>
        <fullName evidence="1">diguanylate cyclase</fullName>
        <ecNumber evidence="1">2.7.7.65</ecNumber>
    </recommendedName>
</protein>